<keyword evidence="1" id="KW-0472">Membrane</keyword>
<keyword evidence="1" id="KW-0812">Transmembrane</keyword>
<evidence type="ECO:0000313" key="2">
    <source>
        <dbReference type="EMBL" id="KAA6390536.1"/>
    </source>
</evidence>
<sequence length="247" mass="28777">MLMNLAKPQEQQYSLFDISKAYSVTFIKVAAIIKLLNIVFAVYKLIDSLTTLTLPPQYGNIMIKITILLEEIEHERSNVKQRIQSPDEVLSPVFVTWNFFQLYSSPHITYLQSSNETGDTLRPFFIVFQDSNRSLRLAKGSTLGYERRRRSPTQRLFQHWESQQTTEDFTISVGGNFQSGGIQTILRKRYELFVCSIMLNRSHAWEIMTNGELQSLNDQQCRQRARSANIIREKKLMIHEQQTFSQV</sequence>
<evidence type="ECO:0000256" key="1">
    <source>
        <dbReference type="SAM" id="Phobius"/>
    </source>
</evidence>
<evidence type="ECO:0000313" key="3">
    <source>
        <dbReference type="Proteomes" id="UP000324800"/>
    </source>
</evidence>
<reference evidence="2 3" key="1">
    <citation type="submission" date="2019-03" db="EMBL/GenBank/DDBJ databases">
        <title>Single cell metagenomics reveals metabolic interactions within the superorganism composed of flagellate Streblomastix strix and complex community of Bacteroidetes bacteria on its surface.</title>
        <authorList>
            <person name="Treitli S.C."/>
            <person name="Kolisko M."/>
            <person name="Husnik F."/>
            <person name="Keeling P."/>
            <person name="Hampl V."/>
        </authorList>
    </citation>
    <scope>NUCLEOTIDE SEQUENCE [LARGE SCALE GENOMIC DNA]</scope>
    <source>
        <strain evidence="2">ST1C</strain>
    </source>
</reference>
<organism evidence="2 3">
    <name type="scientific">Streblomastix strix</name>
    <dbReference type="NCBI Taxonomy" id="222440"/>
    <lineage>
        <taxon>Eukaryota</taxon>
        <taxon>Metamonada</taxon>
        <taxon>Preaxostyla</taxon>
        <taxon>Oxymonadida</taxon>
        <taxon>Streblomastigidae</taxon>
        <taxon>Streblomastix</taxon>
    </lineage>
</organism>
<dbReference type="EMBL" id="SNRW01003188">
    <property type="protein sequence ID" value="KAA6390536.1"/>
    <property type="molecule type" value="Genomic_DNA"/>
</dbReference>
<protein>
    <submittedName>
        <fullName evidence="2">Uncharacterized protein</fullName>
    </submittedName>
</protein>
<keyword evidence="1" id="KW-1133">Transmembrane helix</keyword>
<comment type="caution">
    <text evidence="2">The sequence shown here is derived from an EMBL/GenBank/DDBJ whole genome shotgun (WGS) entry which is preliminary data.</text>
</comment>
<accession>A0A5J4W7A7</accession>
<dbReference type="Proteomes" id="UP000324800">
    <property type="component" value="Unassembled WGS sequence"/>
</dbReference>
<name>A0A5J4W7A7_9EUKA</name>
<gene>
    <name evidence="2" type="ORF">EZS28_013941</name>
</gene>
<proteinExistence type="predicted"/>
<feature type="transmembrane region" description="Helical" evidence="1">
    <location>
        <begin position="21"/>
        <end position="43"/>
    </location>
</feature>
<dbReference type="AlphaFoldDB" id="A0A5J4W7A7"/>